<reference evidence="8" key="1">
    <citation type="journal article" date="2019" name="Int. J. Syst. Evol. Microbiol.">
        <title>The Global Catalogue of Microorganisms (GCM) 10K type strain sequencing project: providing services to taxonomists for standard genome sequencing and annotation.</title>
        <authorList>
            <consortium name="The Broad Institute Genomics Platform"/>
            <consortium name="The Broad Institute Genome Sequencing Center for Infectious Disease"/>
            <person name="Wu L."/>
            <person name="Ma J."/>
        </authorList>
    </citation>
    <scope>NUCLEOTIDE SEQUENCE [LARGE SCALE GENOMIC DNA]</scope>
    <source>
        <strain evidence="8">CGMCC 4.7382</strain>
    </source>
</reference>
<gene>
    <name evidence="7" type="ORF">ACFQRF_12620</name>
</gene>
<feature type="domain" description="Chorismate-utilising enzyme C-terminal" evidence="6">
    <location>
        <begin position="162"/>
        <end position="411"/>
    </location>
</feature>
<dbReference type="InterPro" id="IPR005801">
    <property type="entry name" value="ADC_synthase"/>
</dbReference>
<evidence type="ECO:0000313" key="8">
    <source>
        <dbReference type="Proteomes" id="UP001596540"/>
    </source>
</evidence>
<evidence type="ECO:0000256" key="1">
    <source>
        <dbReference type="ARBA" id="ARBA00000799"/>
    </source>
</evidence>
<comment type="catalytic activity">
    <reaction evidence="1">
        <text>chorismate = isochorismate</text>
        <dbReference type="Rhea" id="RHEA:18985"/>
        <dbReference type="ChEBI" id="CHEBI:29748"/>
        <dbReference type="ChEBI" id="CHEBI:29780"/>
        <dbReference type="EC" id="5.4.4.2"/>
    </reaction>
</comment>
<organism evidence="7 8">
    <name type="scientific">Marinactinospora rubrisoli</name>
    <dbReference type="NCBI Taxonomy" id="2715399"/>
    <lineage>
        <taxon>Bacteria</taxon>
        <taxon>Bacillati</taxon>
        <taxon>Actinomycetota</taxon>
        <taxon>Actinomycetes</taxon>
        <taxon>Streptosporangiales</taxon>
        <taxon>Nocardiopsidaceae</taxon>
        <taxon>Marinactinospora</taxon>
    </lineage>
</organism>
<dbReference type="Proteomes" id="UP001596540">
    <property type="component" value="Unassembled WGS sequence"/>
</dbReference>
<keyword evidence="8" id="KW-1185">Reference proteome</keyword>
<dbReference type="EC" id="5.4.4.2" evidence="3"/>
<dbReference type="Gene3D" id="3.60.120.10">
    <property type="entry name" value="Anthranilate synthase"/>
    <property type="match status" value="1"/>
</dbReference>
<dbReference type="NCBIfam" id="TIGR00543">
    <property type="entry name" value="isochor_syn"/>
    <property type="match status" value="1"/>
</dbReference>
<accession>A0ABW2KGT2</accession>
<dbReference type="SUPFAM" id="SSF56322">
    <property type="entry name" value="ADC synthase"/>
    <property type="match status" value="1"/>
</dbReference>
<evidence type="ECO:0000313" key="7">
    <source>
        <dbReference type="EMBL" id="MFC7328588.1"/>
    </source>
</evidence>
<dbReference type="InterPro" id="IPR015890">
    <property type="entry name" value="Chorismate_C"/>
</dbReference>
<evidence type="ECO:0000256" key="5">
    <source>
        <dbReference type="ARBA" id="ARBA00041564"/>
    </source>
</evidence>
<name>A0ABW2KGT2_9ACTN</name>
<proteinExistence type="inferred from homology"/>
<evidence type="ECO:0000256" key="3">
    <source>
        <dbReference type="ARBA" id="ARBA00012824"/>
    </source>
</evidence>
<dbReference type="Pfam" id="PF00425">
    <property type="entry name" value="Chorismate_bind"/>
    <property type="match status" value="1"/>
</dbReference>
<dbReference type="RefSeq" id="WP_379871237.1">
    <property type="nucleotide sequence ID" value="NZ_JBHTBH010000005.1"/>
</dbReference>
<dbReference type="InterPro" id="IPR004561">
    <property type="entry name" value="IsoChor_synthase"/>
</dbReference>
<protein>
    <recommendedName>
        <fullName evidence="3">isochorismate synthase</fullName>
        <ecNumber evidence="3">5.4.4.2</ecNumber>
    </recommendedName>
    <alternativeName>
        <fullName evidence="5">Isochorismate mutase</fullName>
    </alternativeName>
</protein>
<evidence type="ECO:0000256" key="2">
    <source>
        <dbReference type="ARBA" id="ARBA00005297"/>
    </source>
</evidence>
<keyword evidence="4" id="KW-0413">Isomerase</keyword>
<comment type="similarity">
    <text evidence="2">Belongs to the isochorismate synthase family.</text>
</comment>
<comment type="caution">
    <text evidence="7">The sequence shown here is derived from an EMBL/GenBank/DDBJ whole genome shotgun (WGS) entry which is preliminary data.</text>
</comment>
<evidence type="ECO:0000259" key="6">
    <source>
        <dbReference type="Pfam" id="PF00425"/>
    </source>
</evidence>
<dbReference type="PANTHER" id="PTHR42839:SF2">
    <property type="entry name" value="ISOCHORISMATE SYNTHASE ENTC"/>
    <property type="match status" value="1"/>
</dbReference>
<evidence type="ECO:0000256" key="4">
    <source>
        <dbReference type="ARBA" id="ARBA00023235"/>
    </source>
</evidence>
<dbReference type="PANTHER" id="PTHR42839">
    <property type="entry name" value="ISOCHORISMATE SYNTHASE ENTC"/>
    <property type="match status" value="1"/>
</dbReference>
<dbReference type="EMBL" id="JBHTBH010000005">
    <property type="protein sequence ID" value="MFC7328588.1"/>
    <property type="molecule type" value="Genomic_DNA"/>
</dbReference>
<sequence>MSVALESPKQLTIRTVPLRDGRPLLAHLPEAAPLAWLRGGEGLVGWGEAARITLPAEADGAGVRRFTSAARWLEEVLARSRVTNDLGLPGTGPVVFGGFTFAPGSAGSTLVLPRVVVGRRAGRTWLTTIGDGPDARPEEVLHEIRPHRPVGPLTWRDGSPDAAQWRAAVAEAVARIRSGALDKVVLAREVHADAPADIDVRTLLARLSRDYPGCYTFSVAGMVGATPELLIRREGDDVTSLVLAGTRPRGATDEEDARLAADLTRSAKDVEEHRYAVDSLRATLTPLCSAIDVPDRPELLRLANVQHLASPVRGRLRPDVSTLDVVAAMHPTAAVGGTPTSTAVRVIRELEGTDRGRYAGPVGWLDARGNGEWGIALRCAEITGSRARLFAGCGIVAGSDPDAELAEADSKFRVMRDALTDEE</sequence>